<evidence type="ECO:0000313" key="3">
    <source>
        <dbReference type="Proteomes" id="UP001153069"/>
    </source>
</evidence>
<dbReference type="EMBL" id="CAICTM010001447">
    <property type="protein sequence ID" value="CAB9523722.1"/>
    <property type="molecule type" value="Genomic_DNA"/>
</dbReference>
<feature type="compositionally biased region" description="Polar residues" evidence="1">
    <location>
        <begin position="1"/>
        <end position="10"/>
    </location>
</feature>
<proteinExistence type="predicted"/>
<feature type="region of interest" description="Disordered" evidence="1">
    <location>
        <begin position="1"/>
        <end position="119"/>
    </location>
</feature>
<feature type="compositionally biased region" description="Basic and acidic residues" evidence="1">
    <location>
        <begin position="71"/>
        <end position="96"/>
    </location>
</feature>
<evidence type="ECO:0000313" key="2">
    <source>
        <dbReference type="EMBL" id="CAB9523722.1"/>
    </source>
</evidence>
<protein>
    <submittedName>
        <fullName evidence="2">Uncharacterized protein</fullName>
    </submittedName>
</protein>
<sequence>MEETNSSMEQAKSFRDGKREADRLRKRVIRAKQSKEEKDAIKAATRERVQKLRERRRQANDTSELNANWKRMQEKRVQQTNEQHEADKQKAKEGMQKMRSRREKQEKNHPFVLKKKKRI</sequence>
<reference evidence="2" key="1">
    <citation type="submission" date="2020-06" db="EMBL/GenBank/DDBJ databases">
        <authorList>
            <consortium name="Plant Systems Biology data submission"/>
        </authorList>
    </citation>
    <scope>NUCLEOTIDE SEQUENCE</scope>
    <source>
        <strain evidence="2">D6</strain>
    </source>
</reference>
<name>A0A9N8HSI7_9STRA</name>
<keyword evidence="3" id="KW-1185">Reference proteome</keyword>
<dbReference type="Proteomes" id="UP001153069">
    <property type="component" value="Unassembled WGS sequence"/>
</dbReference>
<dbReference type="AlphaFoldDB" id="A0A9N8HSI7"/>
<evidence type="ECO:0000256" key="1">
    <source>
        <dbReference type="SAM" id="MobiDB-lite"/>
    </source>
</evidence>
<gene>
    <name evidence="2" type="ORF">SEMRO_1449_G273641.1</name>
</gene>
<feature type="compositionally biased region" description="Basic and acidic residues" evidence="1">
    <location>
        <begin position="33"/>
        <end position="52"/>
    </location>
</feature>
<comment type="caution">
    <text evidence="2">The sequence shown here is derived from an EMBL/GenBank/DDBJ whole genome shotgun (WGS) entry which is preliminary data.</text>
</comment>
<organism evidence="2 3">
    <name type="scientific">Seminavis robusta</name>
    <dbReference type="NCBI Taxonomy" id="568900"/>
    <lineage>
        <taxon>Eukaryota</taxon>
        <taxon>Sar</taxon>
        <taxon>Stramenopiles</taxon>
        <taxon>Ochrophyta</taxon>
        <taxon>Bacillariophyta</taxon>
        <taxon>Bacillariophyceae</taxon>
        <taxon>Bacillariophycidae</taxon>
        <taxon>Naviculales</taxon>
        <taxon>Naviculaceae</taxon>
        <taxon>Seminavis</taxon>
    </lineage>
</organism>
<feature type="compositionally biased region" description="Basic and acidic residues" evidence="1">
    <location>
        <begin position="12"/>
        <end position="23"/>
    </location>
</feature>
<accession>A0A9N8HSI7</accession>